<evidence type="ECO:0000313" key="2">
    <source>
        <dbReference type="EMBL" id="MEQ2226740.1"/>
    </source>
</evidence>
<evidence type="ECO:0000256" key="1">
    <source>
        <dbReference type="SAM" id="MobiDB-lite"/>
    </source>
</evidence>
<keyword evidence="3" id="KW-1185">Reference proteome</keyword>
<accession>A0ABV0T1I0</accession>
<keyword evidence="2" id="KW-0675">Receptor</keyword>
<organism evidence="2 3">
    <name type="scientific">Ilyodon furcidens</name>
    <name type="common">goldbreast splitfin</name>
    <dbReference type="NCBI Taxonomy" id="33524"/>
    <lineage>
        <taxon>Eukaryota</taxon>
        <taxon>Metazoa</taxon>
        <taxon>Chordata</taxon>
        <taxon>Craniata</taxon>
        <taxon>Vertebrata</taxon>
        <taxon>Euteleostomi</taxon>
        <taxon>Actinopterygii</taxon>
        <taxon>Neopterygii</taxon>
        <taxon>Teleostei</taxon>
        <taxon>Neoteleostei</taxon>
        <taxon>Acanthomorphata</taxon>
        <taxon>Ovalentaria</taxon>
        <taxon>Atherinomorphae</taxon>
        <taxon>Cyprinodontiformes</taxon>
        <taxon>Goodeidae</taxon>
        <taxon>Ilyodon</taxon>
    </lineage>
</organism>
<gene>
    <name evidence="2" type="primary">RYR2_14</name>
    <name evidence="2" type="ORF">ILYODFUR_030437</name>
</gene>
<proteinExistence type="predicted"/>
<protein>
    <submittedName>
        <fullName evidence="2">Ryanodine receptor 2</fullName>
    </submittedName>
</protein>
<dbReference type="EMBL" id="JAHRIQ010016097">
    <property type="protein sequence ID" value="MEQ2226740.1"/>
    <property type="molecule type" value="Genomic_DNA"/>
</dbReference>
<sequence>LEDFESLSDFEVLLKSSHGPNGPSGPDRDEFNNHKDYTQEKPSKLKQRFTLKKNKPDNSCPSSARLSEEVVADDREGYEVLMQASTVRRYWSEGSKSCMFLLATASWLYR</sequence>
<dbReference type="Proteomes" id="UP001482620">
    <property type="component" value="Unassembled WGS sequence"/>
</dbReference>
<feature type="compositionally biased region" description="Basic residues" evidence="1">
    <location>
        <begin position="44"/>
        <end position="53"/>
    </location>
</feature>
<evidence type="ECO:0000313" key="3">
    <source>
        <dbReference type="Proteomes" id="UP001482620"/>
    </source>
</evidence>
<feature type="non-terminal residue" evidence="2">
    <location>
        <position position="1"/>
    </location>
</feature>
<feature type="compositionally biased region" description="Basic and acidic residues" evidence="1">
    <location>
        <begin position="26"/>
        <end position="43"/>
    </location>
</feature>
<reference evidence="2 3" key="1">
    <citation type="submission" date="2021-06" db="EMBL/GenBank/DDBJ databases">
        <authorList>
            <person name="Palmer J.M."/>
        </authorList>
    </citation>
    <scope>NUCLEOTIDE SEQUENCE [LARGE SCALE GENOMIC DNA]</scope>
    <source>
        <strain evidence="3">if_2019</strain>
        <tissue evidence="2">Muscle</tissue>
    </source>
</reference>
<feature type="region of interest" description="Disordered" evidence="1">
    <location>
        <begin position="14"/>
        <end position="68"/>
    </location>
</feature>
<name>A0ABV0T1I0_9TELE</name>
<comment type="caution">
    <text evidence="2">The sequence shown here is derived from an EMBL/GenBank/DDBJ whole genome shotgun (WGS) entry which is preliminary data.</text>
</comment>